<protein>
    <submittedName>
        <fullName evidence="6">Aminotransferase class III-fold pyridoxal phosphate-dependent enzyme</fullName>
    </submittedName>
</protein>
<keyword evidence="3" id="KW-0808">Transferase</keyword>
<keyword evidence="4 5" id="KW-0663">Pyridoxal phosphate</keyword>
<sequence>MKNDELRQWYQRFGPMGPDAPEPVIAERGEGAWIVDDSGKKLLDFSSGGSSPLGRNHSDIPRVLKQVGHAPAIDGVVAHDEVALMHKMAELVPGGMNRRVLVCESGREALARAIELARNETGRQSVVYLSEIAEGLGTRSDSSTESVMTRAAAVVAHPLDGRIKHARQACDAAGALLIDDEAGIGPGATGRMLAIELSDVRPDIHVLGRGWAAGLMFGACVTGNSNLRWKNSTAGNPIGGAVALEVIRLLEVGLLEQGRKLAAYLEKRFGVLSSPKLEPELWGVGLVRTIVLRKGKDVAVGLVQKCRELGLLLHALSADKVAVRPPLVATEKDVDFAAEVIGKVLAGFDKKA</sequence>
<name>A0A937XIH9_UNCW3</name>
<dbReference type="GO" id="GO:0042802">
    <property type="term" value="F:identical protein binding"/>
    <property type="evidence" value="ECO:0007669"/>
    <property type="project" value="TreeGrafter"/>
</dbReference>
<evidence type="ECO:0000313" key="6">
    <source>
        <dbReference type="EMBL" id="MBM3332318.1"/>
    </source>
</evidence>
<proteinExistence type="inferred from homology"/>
<dbReference type="InterPro" id="IPR050103">
    <property type="entry name" value="Class-III_PLP-dep_AT"/>
</dbReference>
<dbReference type="InterPro" id="IPR015422">
    <property type="entry name" value="PyrdxlP-dep_Trfase_small"/>
</dbReference>
<dbReference type="SUPFAM" id="SSF53383">
    <property type="entry name" value="PLP-dependent transferases"/>
    <property type="match status" value="1"/>
</dbReference>
<dbReference type="EMBL" id="VGIR01000075">
    <property type="protein sequence ID" value="MBM3332318.1"/>
    <property type="molecule type" value="Genomic_DNA"/>
</dbReference>
<evidence type="ECO:0000256" key="1">
    <source>
        <dbReference type="ARBA" id="ARBA00001933"/>
    </source>
</evidence>
<dbReference type="GO" id="GO:0008483">
    <property type="term" value="F:transaminase activity"/>
    <property type="evidence" value="ECO:0007669"/>
    <property type="project" value="UniProtKB-KW"/>
</dbReference>
<gene>
    <name evidence="6" type="ORF">FJY68_10820</name>
</gene>
<evidence type="ECO:0000256" key="5">
    <source>
        <dbReference type="RuleBase" id="RU003560"/>
    </source>
</evidence>
<dbReference type="InterPro" id="IPR005814">
    <property type="entry name" value="Aminotrans_3"/>
</dbReference>
<dbReference type="Gene3D" id="3.90.1150.10">
    <property type="entry name" value="Aspartate Aminotransferase, domain 1"/>
    <property type="match status" value="2"/>
</dbReference>
<dbReference type="Gene3D" id="3.40.640.10">
    <property type="entry name" value="Type I PLP-dependent aspartate aminotransferase-like (Major domain)"/>
    <property type="match status" value="2"/>
</dbReference>
<dbReference type="GO" id="GO:0030170">
    <property type="term" value="F:pyridoxal phosphate binding"/>
    <property type="evidence" value="ECO:0007669"/>
    <property type="project" value="InterPro"/>
</dbReference>
<evidence type="ECO:0000256" key="3">
    <source>
        <dbReference type="ARBA" id="ARBA00022679"/>
    </source>
</evidence>
<dbReference type="PIRSF" id="PIRSF000521">
    <property type="entry name" value="Transaminase_4ab_Lys_Orn"/>
    <property type="match status" value="1"/>
</dbReference>
<evidence type="ECO:0000313" key="7">
    <source>
        <dbReference type="Proteomes" id="UP000779900"/>
    </source>
</evidence>
<dbReference type="AlphaFoldDB" id="A0A937XIH9"/>
<comment type="caution">
    <text evidence="6">The sequence shown here is derived from an EMBL/GenBank/DDBJ whole genome shotgun (WGS) entry which is preliminary data.</text>
</comment>
<dbReference type="PANTHER" id="PTHR11986:SF79">
    <property type="entry name" value="ACETYLORNITHINE AMINOTRANSFERASE, MITOCHONDRIAL"/>
    <property type="match status" value="1"/>
</dbReference>
<evidence type="ECO:0000256" key="2">
    <source>
        <dbReference type="ARBA" id="ARBA00022576"/>
    </source>
</evidence>
<dbReference type="PANTHER" id="PTHR11986">
    <property type="entry name" value="AMINOTRANSFERASE CLASS III"/>
    <property type="match status" value="1"/>
</dbReference>
<dbReference type="InterPro" id="IPR015421">
    <property type="entry name" value="PyrdxlP-dep_Trfase_major"/>
</dbReference>
<dbReference type="Pfam" id="PF00202">
    <property type="entry name" value="Aminotran_3"/>
    <property type="match status" value="2"/>
</dbReference>
<organism evidence="6 7">
    <name type="scientific">candidate division WOR-3 bacterium</name>
    <dbReference type="NCBI Taxonomy" id="2052148"/>
    <lineage>
        <taxon>Bacteria</taxon>
        <taxon>Bacteria division WOR-3</taxon>
    </lineage>
</organism>
<dbReference type="InterPro" id="IPR015424">
    <property type="entry name" value="PyrdxlP-dep_Trfase"/>
</dbReference>
<accession>A0A937XIH9</accession>
<evidence type="ECO:0000256" key="4">
    <source>
        <dbReference type="ARBA" id="ARBA00022898"/>
    </source>
</evidence>
<comment type="cofactor">
    <cofactor evidence="1">
        <name>pyridoxal 5'-phosphate</name>
        <dbReference type="ChEBI" id="CHEBI:597326"/>
    </cofactor>
</comment>
<comment type="similarity">
    <text evidence="5">Belongs to the class-III pyridoxal-phosphate-dependent aminotransferase family.</text>
</comment>
<dbReference type="Proteomes" id="UP000779900">
    <property type="component" value="Unassembled WGS sequence"/>
</dbReference>
<keyword evidence="2 6" id="KW-0032">Aminotransferase</keyword>
<reference evidence="6" key="1">
    <citation type="submission" date="2019-03" db="EMBL/GenBank/DDBJ databases">
        <title>Lake Tanganyika Metagenome-Assembled Genomes (MAGs).</title>
        <authorList>
            <person name="Tran P."/>
        </authorList>
    </citation>
    <scope>NUCLEOTIDE SEQUENCE</scope>
    <source>
        <strain evidence="6">K_DeepCast_150m_m2_040</strain>
    </source>
</reference>